<dbReference type="PANTHER" id="PTHR32305">
    <property type="match status" value="1"/>
</dbReference>
<dbReference type="Proteomes" id="UP000658258">
    <property type="component" value="Unassembled WGS sequence"/>
</dbReference>
<sequence length="328" mass="36213">MITKPVEQAGFIYIYLSNESNTTHDVYFDDLRITHTKSKILQEDHYYPFGGSITALSSTAPLSKPNNFKYNGNEEQIDFDLNLYDFNARFYDPVLGRFTSVDPLADHPQQYNQSTYQFGWNNPILLNDPTGECPDCIAQVIGWLYRKKSQYSNIAKPGLESANRVINNKSGELPNSIDVDSYTRDIIKVSTTIDDVNTTTESLSELTDQIVGDFGEGAVKTGDAMQKTGIGATLLGAPEVGVPLSAAGTVAETIGTGILIFQDIAKGDYKNALFRGVTLFTDRQVSSKIRQVIKQQELSSQAGAVLDANKEVVKEGVKKVKEELDNDR</sequence>
<reference evidence="2" key="1">
    <citation type="journal article" date="2019" name="Int. J. Syst. Evol. Microbiol.">
        <title>The Global Catalogue of Microorganisms (GCM) 10K type strain sequencing project: providing services to taxonomists for standard genome sequencing and annotation.</title>
        <authorList>
            <consortium name="The Broad Institute Genomics Platform"/>
            <consortium name="The Broad Institute Genome Sequencing Center for Infectious Disease"/>
            <person name="Wu L."/>
            <person name="Ma J."/>
        </authorList>
    </citation>
    <scope>NUCLEOTIDE SEQUENCE [LARGE SCALE GENOMIC DNA]</scope>
    <source>
        <strain evidence="2">CGMCC 1.15111</strain>
    </source>
</reference>
<dbReference type="NCBIfam" id="TIGR03696">
    <property type="entry name" value="Rhs_assc_core"/>
    <property type="match status" value="1"/>
</dbReference>
<dbReference type="InterPro" id="IPR022385">
    <property type="entry name" value="Rhs_assc_core"/>
</dbReference>
<evidence type="ECO:0000313" key="2">
    <source>
        <dbReference type="Proteomes" id="UP000658258"/>
    </source>
</evidence>
<proteinExistence type="predicted"/>
<keyword evidence="2" id="KW-1185">Reference proteome</keyword>
<dbReference type="Gene3D" id="2.180.10.10">
    <property type="entry name" value="RHS repeat-associated core"/>
    <property type="match status" value="1"/>
</dbReference>
<evidence type="ECO:0008006" key="3">
    <source>
        <dbReference type="Google" id="ProtNLM"/>
    </source>
</evidence>
<evidence type="ECO:0000313" key="1">
    <source>
        <dbReference type="EMBL" id="GHE75997.1"/>
    </source>
</evidence>
<protein>
    <recommendedName>
        <fullName evidence="3">RHS repeat-associated core domain-containing protein</fullName>
    </recommendedName>
</protein>
<dbReference type="PANTHER" id="PTHR32305:SF15">
    <property type="entry name" value="PROTEIN RHSA-RELATED"/>
    <property type="match status" value="1"/>
</dbReference>
<comment type="caution">
    <text evidence="1">The sequence shown here is derived from an EMBL/GenBank/DDBJ whole genome shotgun (WGS) entry which is preliminary data.</text>
</comment>
<dbReference type="EMBL" id="BNAG01000007">
    <property type="protein sequence ID" value="GHE75997.1"/>
    <property type="molecule type" value="Genomic_DNA"/>
</dbReference>
<accession>A0ABQ3IAH0</accession>
<dbReference type="RefSeq" id="WP_189631717.1">
    <property type="nucleotide sequence ID" value="NZ_BNAG01000007.1"/>
</dbReference>
<dbReference type="InterPro" id="IPR050708">
    <property type="entry name" value="T6SS_VgrG/RHS"/>
</dbReference>
<name>A0ABQ3IAH0_9BACT</name>
<gene>
    <name evidence="1" type="ORF">GCM10011340_36060</name>
</gene>
<organism evidence="1 2">
    <name type="scientific">Roseivirga thermotolerans</name>
    <dbReference type="NCBI Taxonomy" id="1758176"/>
    <lineage>
        <taxon>Bacteria</taxon>
        <taxon>Pseudomonadati</taxon>
        <taxon>Bacteroidota</taxon>
        <taxon>Cytophagia</taxon>
        <taxon>Cytophagales</taxon>
        <taxon>Roseivirgaceae</taxon>
        <taxon>Roseivirga</taxon>
    </lineage>
</organism>